<feature type="transmembrane region" description="Helical" evidence="7">
    <location>
        <begin position="99"/>
        <end position="120"/>
    </location>
</feature>
<dbReference type="GO" id="GO:0022857">
    <property type="term" value="F:transmembrane transporter activity"/>
    <property type="evidence" value="ECO:0007669"/>
    <property type="project" value="InterPro"/>
</dbReference>
<keyword evidence="5 7" id="KW-0472">Membrane</keyword>
<evidence type="ECO:0000256" key="3">
    <source>
        <dbReference type="ARBA" id="ARBA00022692"/>
    </source>
</evidence>
<evidence type="ECO:0000256" key="6">
    <source>
        <dbReference type="SAM" id="MobiDB-lite"/>
    </source>
</evidence>
<dbReference type="EMBL" id="KN846986">
    <property type="protein sequence ID" value="KIW94295.1"/>
    <property type="molecule type" value="Genomic_DNA"/>
</dbReference>
<keyword evidence="10" id="KW-1185">Reference proteome</keyword>
<feature type="transmembrane region" description="Helical" evidence="7">
    <location>
        <begin position="132"/>
        <end position="155"/>
    </location>
</feature>
<feature type="transmembrane region" description="Helical" evidence="7">
    <location>
        <begin position="190"/>
        <end position="213"/>
    </location>
</feature>
<accession>A0A0D2HTW3</accession>
<protein>
    <recommendedName>
        <fullName evidence="8">Major facilitator superfamily (MFS) profile domain-containing protein</fullName>
    </recommendedName>
</protein>
<evidence type="ECO:0000256" key="2">
    <source>
        <dbReference type="ARBA" id="ARBA00022448"/>
    </source>
</evidence>
<dbReference type="Gene3D" id="1.20.1250.20">
    <property type="entry name" value="MFS general substrate transporter like domains"/>
    <property type="match status" value="1"/>
</dbReference>
<evidence type="ECO:0000256" key="1">
    <source>
        <dbReference type="ARBA" id="ARBA00004141"/>
    </source>
</evidence>
<dbReference type="FunFam" id="1.20.1720.10:FF:000009">
    <property type="entry name" value="MFS multidrug transporter"/>
    <property type="match status" value="1"/>
</dbReference>
<comment type="subcellular location">
    <subcellularLocation>
        <location evidence="1">Membrane</location>
        <topology evidence="1">Multi-pass membrane protein</topology>
    </subcellularLocation>
</comment>
<evidence type="ECO:0000313" key="10">
    <source>
        <dbReference type="Proteomes" id="UP000053789"/>
    </source>
</evidence>
<dbReference type="GO" id="GO:0005886">
    <property type="term" value="C:plasma membrane"/>
    <property type="evidence" value="ECO:0007669"/>
    <property type="project" value="TreeGrafter"/>
</dbReference>
<feature type="compositionally biased region" description="Basic and acidic residues" evidence="6">
    <location>
        <begin position="624"/>
        <end position="635"/>
    </location>
</feature>
<dbReference type="Pfam" id="PF07690">
    <property type="entry name" value="MFS_1"/>
    <property type="match status" value="1"/>
</dbReference>
<feature type="compositionally biased region" description="Polar residues" evidence="6">
    <location>
        <begin position="34"/>
        <end position="52"/>
    </location>
</feature>
<feature type="transmembrane region" description="Helical" evidence="7">
    <location>
        <begin position="225"/>
        <end position="250"/>
    </location>
</feature>
<feature type="transmembrane region" description="Helical" evidence="7">
    <location>
        <begin position="532"/>
        <end position="556"/>
    </location>
</feature>
<dbReference type="RefSeq" id="XP_016620964.1">
    <property type="nucleotide sequence ID" value="XM_016763351.1"/>
</dbReference>
<reference evidence="9" key="1">
    <citation type="submission" date="2015-01" db="EMBL/GenBank/DDBJ databases">
        <title>The Genome Sequence of Cladophialophora bantiana CBS 173.52.</title>
        <authorList>
            <consortium name="The Broad Institute Genomics Platform"/>
            <person name="Cuomo C."/>
            <person name="de Hoog S."/>
            <person name="Gorbushina A."/>
            <person name="Stielow B."/>
            <person name="Teixiera M."/>
            <person name="Abouelleil A."/>
            <person name="Chapman S.B."/>
            <person name="Priest M."/>
            <person name="Young S.K."/>
            <person name="Wortman J."/>
            <person name="Nusbaum C."/>
            <person name="Birren B."/>
        </authorList>
    </citation>
    <scope>NUCLEOTIDE SEQUENCE [LARGE SCALE GENOMIC DNA]</scope>
    <source>
        <strain evidence="9">CBS 173.52</strain>
    </source>
</reference>
<dbReference type="HOGENOM" id="CLU_008455_8_4_1"/>
<feature type="region of interest" description="Disordered" evidence="6">
    <location>
        <begin position="574"/>
        <end position="599"/>
    </location>
</feature>
<evidence type="ECO:0000259" key="8">
    <source>
        <dbReference type="PROSITE" id="PS50850"/>
    </source>
</evidence>
<feature type="transmembrane region" description="Helical" evidence="7">
    <location>
        <begin position="256"/>
        <end position="275"/>
    </location>
</feature>
<dbReference type="AlphaFoldDB" id="A0A0D2HTW3"/>
<evidence type="ECO:0000313" key="9">
    <source>
        <dbReference type="EMBL" id="KIW94295.1"/>
    </source>
</evidence>
<dbReference type="VEuPathDB" id="FungiDB:Z519_05611"/>
<keyword evidence="4 7" id="KW-1133">Transmembrane helix</keyword>
<name>A0A0D2HTW3_CLAB1</name>
<evidence type="ECO:0000256" key="7">
    <source>
        <dbReference type="SAM" id="Phobius"/>
    </source>
</evidence>
<dbReference type="Proteomes" id="UP000053789">
    <property type="component" value="Unassembled WGS sequence"/>
</dbReference>
<feature type="transmembrane region" description="Helical" evidence="7">
    <location>
        <begin position="167"/>
        <end position="184"/>
    </location>
</feature>
<dbReference type="SUPFAM" id="SSF103473">
    <property type="entry name" value="MFS general substrate transporter"/>
    <property type="match status" value="1"/>
</dbReference>
<feature type="compositionally biased region" description="Polar residues" evidence="6">
    <location>
        <begin position="579"/>
        <end position="591"/>
    </location>
</feature>
<proteinExistence type="predicted"/>
<keyword evidence="2" id="KW-0813">Transport</keyword>
<feature type="region of interest" description="Disordered" evidence="6">
    <location>
        <begin position="621"/>
        <end position="647"/>
    </location>
</feature>
<dbReference type="PANTHER" id="PTHR23502">
    <property type="entry name" value="MAJOR FACILITATOR SUPERFAMILY"/>
    <property type="match status" value="1"/>
</dbReference>
<feature type="transmembrane region" description="Helical" evidence="7">
    <location>
        <begin position="383"/>
        <end position="407"/>
    </location>
</feature>
<feature type="domain" description="Major facilitator superfamily (MFS) profile" evidence="8">
    <location>
        <begin position="101"/>
        <end position="559"/>
    </location>
</feature>
<dbReference type="CDD" id="cd17323">
    <property type="entry name" value="MFS_Tpo1_MDR_like"/>
    <property type="match status" value="1"/>
</dbReference>
<evidence type="ECO:0000256" key="5">
    <source>
        <dbReference type="ARBA" id="ARBA00023136"/>
    </source>
</evidence>
<feature type="region of interest" description="Disordered" evidence="6">
    <location>
        <begin position="34"/>
        <end position="57"/>
    </location>
</feature>
<dbReference type="Gene3D" id="1.20.1720.10">
    <property type="entry name" value="Multidrug resistance protein D"/>
    <property type="match status" value="1"/>
</dbReference>
<feature type="transmembrane region" description="Helical" evidence="7">
    <location>
        <begin position="442"/>
        <end position="461"/>
    </location>
</feature>
<gene>
    <name evidence="9" type="ORF">Z519_05611</name>
</gene>
<feature type="transmembrane region" description="Helical" evidence="7">
    <location>
        <begin position="467"/>
        <end position="496"/>
    </location>
</feature>
<feature type="compositionally biased region" description="Basic and acidic residues" evidence="6">
    <location>
        <begin position="316"/>
        <end position="325"/>
    </location>
</feature>
<feature type="region of interest" description="Disordered" evidence="6">
    <location>
        <begin position="310"/>
        <end position="329"/>
    </location>
</feature>
<sequence length="663" mass="72769">MSGGACSADQHASKIPASLSGHSAACEINKHQQTQTVLAHSQTGHAPSQSEASHFHDDGSLERIPTAQDELPDTVQAERTITDAAGGPIYSVFTKNQKIFIVFMASWAGFFSPVSGQIYFPALNALARDLNVSNSLINLTLTSYMIFQGLAPTFVGDLADAAGRRPAYAVCFTIYILANIGLALQNSYGALFVLRCFQSSGSSATIAMCSAVVSDVATAAERGRYMGFTLAGSLLGPALGPVIGGVLAQFLGWRAIFWFLMIMGSAFMVVFAIFFPETARKQVGNGSIPPKGWNMSLMNYLAIRKARKLHPQDQMSTKDNHPQKETRHKKKFRFPNPLRSLHIIMDKENALLLFYNAFLFAAFYDVTATLPSQLQAIFGFNELQIGLCFIPFGCGSLCAALTNGQLLDRNFARWCRKLGVKIRKGRNQDLSNFPIEKVRLQIAIPAAYLTSMLVLAFGWILDVNGPLPALLVVLFFTSFSMSIAFNVTSTLLVDFYPRAPATATAANNLVRCGLGAGATAAVIPMIDAWGRGWTFTFLTLSLIATSPMLWAVYFWGMKWRTERREREARARQLKEARLNRQSSGENGSFTKGNGDEKVPVEGGAVEMAAMAEKDQEMRFTFQEPCKDMSKAHDEDKIEDLDDATSREVQDVTLSRSFSYESGY</sequence>
<dbReference type="PROSITE" id="PS50850">
    <property type="entry name" value="MFS"/>
    <property type="match status" value="1"/>
</dbReference>
<organism evidence="9 10">
    <name type="scientific">Cladophialophora bantiana (strain ATCC 10958 / CBS 173.52 / CDC B-1940 / NIH 8579)</name>
    <name type="common">Xylohypha bantiana</name>
    <dbReference type="NCBI Taxonomy" id="1442370"/>
    <lineage>
        <taxon>Eukaryota</taxon>
        <taxon>Fungi</taxon>
        <taxon>Dikarya</taxon>
        <taxon>Ascomycota</taxon>
        <taxon>Pezizomycotina</taxon>
        <taxon>Eurotiomycetes</taxon>
        <taxon>Chaetothyriomycetidae</taxon>
        <taxon>Chaetothyriales</taxon>
        <taxon>Herpotrichiellaceae</taxon>
        <taxon>Cladophialophora</taxon>
    </lineage>
</organism>
<feature type="transmembrane region" description="Helical" evidence="7">
    <location>
        <begin position="350"/>
        <end position="371"/>
    </location>
</feature>
<dbReference type="InterPro" id="IPR011701">
    <property type="entry name" value="MFS"/>
</dbReference>
<dbReference type="InterPro" id="IPR036259">
    <property type="entry name" value="MFS_trans_sf"/>
</dbReference>
<dbReference type="PANTHER" id="PTHR23502:SF51">
    <property type="entry name" value="QUINIDINE RESISTANCE PROTEIN 1-RELATED"/>
    <property type="match status" value="1"/>
</dbReference>
<feature type="transmembrane region" description="Helical" evidence="7">
    <location>
        <begin position="508"/>
        <end position="526"/>
    </location>
</feature>
<dbReference type="GeneID" id="27698539"/>
<evidence type="ECO:0000256" key="4">
    <source>
        <dbReference type="ARBA" id="ARBA00022989"/>
    </source>
</evidence>
<dbReference type="InterPro" id="IPR020846">
    <property type="entry name" value="MFS_dom"/>
</dbReference>
<dbReference type="OrthoDB" id="440553at2759"/>
<keyword evidence="3 7" id="KW-0812">Transmembrane</keyword>